<dbReference type="GO" id="GO:0042273">
    <property type="term" value="P:ribosomal large subunit biogenesis"/>
    <property type="evidence" value="ECO:0007669"/>
    <property type="project" value="TreeGrafter"/>
</dbReference>
<dbReference type="CDD" id="cd23702">
    <property type="entry name" value="eL14"/>
    <property type="match status" value="1"/>
</dbReference>
<dbReference type="GO" id="GO:0003735">
    <property type="term" value="F:structural constituent of ribosome"/>
    <property type="evidence" value="ECO:0007669"/>
    <property type="project" value="InterPro"/>
</dbReference>
<dbReference type="Proteomes" id="UP000678499">
    <property type="component" value="Unassembled WGS sequence"/>
</dbReference>
<evidence type="ECO:0000256" key="3">
    <source>
        <dbReference type="ARBA" id="ARBA00023274"/>
    </source>
</evidence>
<dbReference type="GO" id="GO:0006412">
    <property type="term" value="P:translation"/>
    <property type="evidence" value="ECO:0007669"/>
    <property type="project" value="InterPro"/>
</dbReference>
<proteinExistence type="inferred from homology"/>
<dbReference type="OrthoDB" id="1875589at2759"/>
<accession>A0A7R9BXA3</accession>
<evidence type="ECO:0000313" key="7">
    <source>
        <dbReference type="EMBL" id="CAD7282921.1"/>
    </source>
</evidence>
<dbReference type="PANTHER" id="PTHR11127:SF2">
    <property type="entry name" value="LARGE RIBOSOMAL SUBUNIT PROTEIN EL14"/>
    <property type="match status" value="1"/>
</dbReference>
<dbReference type="GO" id="GO:0022625">
    <property type="term" value="C:cytosolic large ribosomal subunit"/>
    <property type="evidence" value="ECO:0007669"/>
    <property type="project" value="TreeGrafter"/>
</dbReference>
<evidence type="ECO:0000313" key="8">
    <source>
        <dbReference type="Proteomes" id="UP000678499"/>
    </source>
</evidence>
<keyword evidence="2" id="KW-0689">Ribosomal protein</keyword>
<evidence type="ECO:0000256" key="4">
    <source>
        <dbReference type="ARBA" id="ARBA00035215"/>
    </source>
</evidence>
<dbReference type="InterPro" id="IPR039660">
    <property type="entry name" value="Ribosomal_eL14"/>
</dbReference>
<dbReference type="GO" id="GO:0003723">
    <property type="term" value="F:RNA binding"/>
    <property type="evidence" value="ECO:0007669"/>
    <property type="project" value="InterPro"/>
</dbReference>
<dbReference type="SUPFAM" id="SSF50104">
    <property type="entry name" value="Translation proteins SH3-like domain"/>
    <property type="match status" value="1"/>
</dbReference>
<evidence type="ECO:0000256" key="2">
    <source>
        <dbReference type="ARBA" id="ARBA00022980"/>
    </source>
</evidence>
<protein>
    <recommendedName>
        <fullName evidence="4">Large ribosomal subunit protein eL14</fullName>
    </recommendedName>
    <alternativeName>
        <fullName evidence="5">60S ribosomal protein L14</fullName>
    </alternativeName>
</protein>
<evidence type="ECO:0000259" key="6">
    <source>
        <dbReference type="Pfam" id="PF01929"/>
    </source>
</evidence>
<dbReference type="InterPro" id="IPR008991">
    <property type="entry name" value="Translation_prot_SH3-like_sf"/>
</dbReference>
<dbReference type="EMBL" id="OA886556">
    <property type="protein sequence ID" value="CAD7282921.1"/>
    <property type="molecule type" value="Genomic_DNA"/>
</dbReference>
<comment type="similarity">
    <text evidence="1">Belongs to the eukaryotic ribosomal protein eL14 family.</text>
</comment>
<dbReference type="Pfam" id="PF01929">
    <property type="entry name" value="Ribosomal_L14e"/>
    <property type="match status" value="1"/>
</dbReference>
<evidence type="ECO:0000256" key="5">
    <source>
        <dbReference type="ARBA" id="ARBA00035318"/>
    </source>
</evidence>
<dbReference type="AlphaFoldDB" id="A0A7R9BXA3"/>
<name>A0A7R9BXA3_9CRUS</name>
<dbReference type="InterPro" id="IPR014722">
    <property type="entry name" value="Rib_uL2_dom2"/>
</dbReference>
<organism evidence="7">
    <name type="scientific">Notodromas monacha</name>
    <dbReference type="NCBI Taxonomy" id="399045"/>
    <lineage>
        <taxon>Eukaryota</taxon>
        <taxon>Metazoa</taxon>
        <taxon>Ecdysozoa</taxon>
        <taxon>Arthropoda</taxon>
        <taxon>Crustacea</taxon>
        <taxon>Oligostraca</taxon>
        <taxon>Ostracoda</taxon>
        <taxon>Podocopa</taxon>
        <taxon>Podocopida</taxon>
        <taxon>Cypridocopina</taxon>
        <taxon>Cypridoidea</taxon>
        <taxon>Cyprididae</taxon>
        <taxon>Notodromas</taxon>
    </lineage>
</organism>
<feature type="domain" description="Large ribosomal subunit protein eL14" evidence="6">
    <location>
        <begin position="65"/>
        <end position="138"/>
    </location>
</feature>
<dbReference type="EMBL" id="CAJPEX010004519">
    <property type="protein sequence ID" value="CAG0923073.1"/>
    <property type="molecule type" value="Genomic_DNA"/>
</dbReference>
<dbReference type="InterPro" id="IPR002784">
    <property type="entry name" value="Ribosomal_eL14_dom"/>
</dbReference>
<sequence length="177" mass="20304">MAETAPAPKKKTPTVLVTSHFPKLVQVGRVCLLQKGSQSGKIVSIVEIVDGKRFLVDGPESGVHRRAVRANEIHLTKFVLRYPAGCNTKTVRKAWKDSGLTEKWKATRLYQKIENSKKKAAMGDLDRFKLYVAKQRRNRLVKRTYYPLLKKNRKLALEKKKKKRTHAKGTYYKNIKA</sequence>
<dbReference type="Gene3D" id="2.30.30.30">
    <property type="match status" value="1"/>
</dbReference>
<evidence type="ECO:0000256" key="1">
    <source>
        <dbReference type="ARBA" id="ARBA00006592"/>
    </source>
</evidence>
<keyword evidence="8" id="KW-1185">Reference proteome</keyword>
<dbReference type="Gene3D" id="6.10.250.2270">
    <property type="match status" value="1"/>
</dbReference>
<gene>
    <name evidence="7" type="ORF">NMOB1V02_LOCUS10539</name>
</gene>
<keyword evidence="3" id="KW-0687">Ribonucleoprotein</keyword>
<dbReference type="PANTHER" id="PTHR11127">
    <property type="entry name" value="60S RIBOSOMAL PROTEIN L14"/>
    <property type="match status" value="1"/>
</dbReference>
<reference evidence="7" key="1">
    <citation type="submission" date="2020-11" db="EMBL/GenBank/DDBJ databases">
        <authorList>
            <person name="Tran Van P."/>
        </authorList>
    </citation>
    <scope>NUCLEOTIDE SEQUENCE</scope>
</reference>